<proteinExistence type="predicted"/>
<evidence type="ECO:0000313" key="4">
    <source>
        <dbReference type="Proteomes" id="UP001177744"/>
    </source>
</evidence>
<reference evidence="3" key="1">
    <citation type="submission" date="2023-06" db="EMBL/GenBank/DDBJ databases">
        <title>Reference genome for the Northern bat (Eptesicus nilssonii), a most northern bat species.</title>
        <authorList>
            <person name="Laine V.N."/>
            <person name="Pulliainen A.T."/>
            <person name="Lilley T.M."/>
        </authorList>
    </citation>
    <scope>NUCLEOTIDE SEQUENCE</scope>
    <source>
        <strain evidence="3">BLF_Eptnil</strain>
        <tissue evidence="3">Kidney</tissue>
    </source>
</reference>
<feature type="compositionally biased region" description="Pro residues" evidence="1">
    <location>
        <begin position="1"/>
        <end position="18"/>
    </location>
</feature>
<evidence type="ECO:0000313" key="3">
    <source>
        <dbReference type="EMBL" id="KAK1333886.1"/>
    </source>
</evidence>
<protein>
    <submittedName>
        <fullName evidence="3">Uncharacterized protein</fullName>
    </submittedName>
</protein>
<feature type="transmembrane region" description="Helical" evidence="2">
    <location>
        <begin position="60"/>
        <end position="81"/>
    </location>
</feature>
<keyword evidence="2" id="KW-0812">Transmembrane</keyword>
<evidence type="ECO:0000256" key="1">
    <source>
        <dbReference type="SAM" id="MobiDB-lite"/>
    </source>
</evidence>
<evidence type="ECO:0000256" key="2">
    <source>
        <dbReference type="SAM" id="Phobius"/>
    </source>
</evidence>
<sequence>MVALFPPGPGGRPLPPGPALSGPGPAEPRRLEAGEGLGCSHGNCEELRVGRSCIFEMKFFVLRSCLALTLLLALALLASAASAGATTLTHCQHLVQAPISRCKWRLLAPVPLTASPPPSAPEWQSGQQPCPHLLTVPAPLTPAAGAAPNCSSRPVGVNGAVTISAWEQWQQERGCRQTGLGATAGGASSFTVSVILLKKPLQRKQSAPSHPVCGLPVPLSRQKRPGLETRERINEDEMETQKKLKDVGLEEARLVQGLEKVENQDRAAMTLEAAQDKQYPGDYSKLHDELKNLENLAVVHPDSASLAGENHWSEISEQLIPFGNYSYLKPLTEDSIELSLFCTRGSRKKLRKDPCEKCLIEDLGASGEFCSIRTHLNMEALDKGTQDHAYKF</sequence>
<dbReference type="Proteomes" id="UP001177744">
    <property type="component" value="Unassembled WGS sequence"/>
</dbReference>
<keyword evidence="4" id="KW-1185">Reference proteome</keyword>
<keyword evidence="2" id="KW-1133">Transmembrane helix</keyword>
<dbReference type="EMBL" id="JAULJE010000016">
    <property type="protein sequence ID" value="KAK1333886.1"/>
    <property type="molecule type" value="Genomic_DNA"/>
</dbReference>
<accession>A0AA40LHK3</accession>
<gene>
    <name evidence="3" type="ORF">QTO34_006275</name>
</gene>
<feature type="region of interest" description="Disordered" evidence="1">
    <location>
        <begin position="1"/>
        <end position="32"/>
    </location>
</feature>
<keyword evidence="2" id="KW-0472">Membrane</keyword>
<name>A0AA40LHK3_CNENI</name>
<organism evidence="3 4">
    <name type="scientific">Cnephaeus nilssonii</name>
    <name type="common">Northern bat</name>
    <name type="synonym">Eptesicus nilssonii</name>
    <dbReference type="NCBI Taxonomy" id="3371016"/>
    <lineage>
        <taxon>Eukaryota</taxon>
        <taxon>Metazoa</taxon>
        <taxon>Chordata</taxon>
        <taxon>Craniata</taxon>
        <taxon>Vertebrata</taxon>
        <taxon>Euteleostomi</taxon>
        <taxon>Mammalia</taxon>
        <taxon>Eutheria</taxon>
        <taxon>Laurasiatheria</taxon>
        <taxon>Chiroptera</taxon>
        <taxon>Yangochiroptera</taxon>
        <taxon>Vespertilionidae</taxon>
        <taxon>Cnephaeus</taxon>
    </lineage>
</organism>
<comment type="caution">
    <text evidence="3">The sequence shown here is derived from an EMBL/GenBank/DDBJ whole genome shotgun (WGS) entry which is preliminary data.</text>
</comment>
<dbReference type="AlphaFoldDB" id="A0AA40LHK3"/>